<name>A0A0J7YMU3_BETVV</name>
<dbReference type="GO" id="GO:0003735">
    <property type="term" value="F:structural constituent of ribosome"/>
    <property type="evidence" value="ECO:0007669"/>
    <property type="project" value="InterPro"/>
</dbReference>
<evidence type="ECO:0000256" key="3">
    <source>
        <dbReference type="ARBA" id="ARBA00023274"/>
    </source>
</evidence>
<keyword evidence="3" id="KW-0687">Ribonucleoprotein</keyword>
<dbReference type="OMA" id="AVCFLYY"/>
<protein>
    <recommendedName>
        <fullName evidence="6">40S ribosomal protein S15</fullName>
    </recommendedName>
</protein>
<dbReference type="GO" id="GO:0006412">
    <property type="term" value="P:translation"/>
    <property type="evidence" value="ECO:0007669"/>
    <property type="project" value="InterPro"/>
</dbReference>
<feature type="non-terminal residue" evidence="4">
    <location>
        <position position="73"/>
    </location>
</feature>
<dbReference type="Proteomes" id="UP000035740">
    <property type="component" value="Unassembled WGS sequence"/>
</dbReference>
<keyword evidence="5" id="KW-1185">Reference proteome</keyword>
<dbReference type="AlphaFoldDB" id="A0A0J7YMU3"/>
<dbReference type="OrthoDB" id="784789at2759"/>
<organism evidence="4 5">
    <name type="scientific">Beta vulgaris subsp. vulgaris</name>
    <name type="common">Beet</name>
    <dbReference type="NCBI Taxonomy" id="3555"/>
    <lineage>
        <taxon>Eukaryota</taxon>
        <taxon>Viridiplantae</taxon>
        <taxon>Streptophyta</taxon>
        <taxon>Embryophyta</taxon>
        <taxon>Tracheophyta</taxon>
        <taxon>Spermatophyta</taxon>
        <taxon>Magnoliopsida</taxon>
        <taxon>eudicotyledons</taxon>
        <taxon>Gunneridae</taxon>
        <taxon>Pentapetalae</taxon>
        <taxon>Caryophyllales</taxon>
        <taxon>Chenopodiaceae</taxon>
        <taxon>Betoideae</taxon>
        <taxon>Beta</taxon>
    </lineage>
</organism>
<dbReference type="GO" id="GO:0022627">
    <property type="term" value="C:cytosolic small ribosomal subunit"/>
    <property type="evidence" value="ECO:0007669"/>
    <property type="project" value="TreeGrafter"/>
</dbReference>
<dbReference type="PANTHER" id="PTHR11880">
    <property type="entry name" value="RIBOSOMAL PROTEIN S19P FAMILY MEMBER"/>
    <property type="match status" value="1"/>
</dbReference>
<dbReference type="EMBL" id="KQ118666">
    <property type="protein sequence ID" value="KMS64919.1"/>
    <property type="molecule type" value="Genomic_DNA"/>
</dbReference>
<evidence type="ECO:0000313" key="4">
    <source>
        <dbReference type="EMBL" id="KMS64919.1"/>
    </source>
</evidence>
<dbReference type="Gene3D" id="3.30.860.10">
    <property type="entry name" value="30s Ribosomal Protein S19, Chain A"/>
    <property type="match status" value="1"/>
</dbReference>
<sequence>MSDVEESTAAEQTGFVKRQSNKKFFYRGIEVQDLIGRQRSELLELFPSRVRRRLNRGLKAQPMGLIKRLRKAK</sequence>
<evidence type="ECO:0008006" key="6">
    <source>
        <dbReference type="Google" id="ProtNLM"/>
    </source>
</evidence>
<dbReference type="GO" id="GO:0000028">
    <property type="term" value="P:ribosomal small subunit assembly"/>
    <property type="evidence" value="ECO:0007669"/>
    <property type="project" value="TreeGrafter"/>
</dbReference>
<keyword evidence="2" id="KW-0689">Ribosomal protein</keyword>
<accession>A0A0J7YMU3</accession>
<proteinExistence type="inferred from homology"/>
<dbReference type="InterPro" id="IPR023575">
    <property type="entry name" value="Ribosomal_uS19_SF"/>
</dbReference>
<dbReference type="PANTHER" id="PTHR11880:SF2">
    <property type="entry name" value="SMALL RIBOSOMAL SUBUNIT PROTEIN US19"/>
    <property type="match status" value="1"/>
</dbReference>
<reference evidence="4 5" key="1">
    <citation type="journal article" date="2014" name="Nature">
        <title>The genome of the recently domesticated crop plant sugar beet (Beta vulgaris).</title>
        <authorList>
            <person name="Dohm J.C."/>
            <person name="Minoche A.E."/>
            <person name="Holtgrawe D."/>
            <person name="Capella-Gutierrez S."/>
            <person name="Zakrzewski F."/>
            <person name="Tafer H."/>
            <person name="Rupp O."/>
            <person name="Sorensen T.R."/>
            <person name="Stracke R."/>
            <person name="Reinhardt R."/>
            <person name="Goesmann A."/>
            <person name="Kraft T."/>
            <person name="Schulz B."/>
            <person name="Stadler P.F."/>
            <person name="Schmidt T."/>
            <person name="Gabaldon T."/>
            <person name="Lehrach H."/>
            <person name="Weisshaar B."/>
            <person name="Himmelbauer H."/>
        </authorList>
    </citation>
    <scope>NUCLEOTIDE SEQUENCE [LARGE SCALE GENOMIC DNA]</scope>
    <source>
        <tissue evidence="4">Taproot</tissue>
    </source>
</reference>
<dbReference type="Gramene" id="KMS64919">
    <property type="protein sequence ID" value="KMS64919"/>
    <property type="gene ID" value="BVRB_041300"/>
</dbReference>
<evidence type="ECO:0000313" key="5">
    <source>
        <dbReference type="Proteomes" id="UP000035740"/>
    </source>
</evidence>
<gene>
    <name evidence="4" type="ORF">BVRB_041300</name>
</gene>
<evidence type="ECO:0000256" key="2">
    <source>
        <dbReference type="ARBA" id="ARBA00022980"/>
    </source>
</evidence>
<dbReference type="InterPro" id="IPR002222">
    <property type="entry name" value="Ribosomal_uS19"/>
</dbReference>
<comment type="similarity">
    <text evidence="1">Belongs to the universal ribosomal protein uS19 family.</text>
</comment>
<evidence type="ECO:0000256" key="1">
    <source>
        <dbReference type="ARBA" id="ARBA00007345"/>
    </source>
</evidence>